<comment type="function">
    <text evidence="4">Component of the Mediator complex, a coactivator involved in the regulated transcription of nearly all RNA polymerase II-dependent genes. Mediator functions as a bridge to convey information from gene-specific regulatory proteins to the basal RNA polymerase II transcription machinery. Mediator is recruited to promoters by direct interactions with regulatory proteins and serves as a scaffold for the assembly of a functional pre-initiation complex with RNA polymerase II and the general transcription factors.</text>
</comment>
<comment type="subunit">
    <text evidence="4">Component of the Mediator complex.</text>
</comment>
<comment type="caution">
    <text evidence="6">The sequence shown here is derived from an EMBL/GenBank/DDBJ whole genome shotgun (WGS) entry which is preliminary data.</text>
</comment>
<evidence type="ECO:0000256" key="1">
    <source>
        <dbReference type="ARBA" id="ARBA00004123"/>
    </source>
</evidence>
<feature type="region of interest" description="Disordered" evidence="5">
    <location>
        <begin position="175"/>
        <end position="194"/>
    </location>
</feature>
<comment type="similarity">
    <text evidence="2 4">Belongs to the Mediator complex subunit 11 family.</text>
</comment>
<reference evidence="6 7" key="1">
    <citation type="journal article" date="2020" name="Genomics">
        <title>Complete, high-quality genomes from long-read metagenomic sequencing of two wolf lichen thalli reveals enigmatic genome architecture.</title>
        <authorList>
            <person name="McKenzie S.K."/>
            <person name="Walston R.F."/>
            <person name="Allen J.L."/>
        </authorList>
    </citation>
    <scope>NUCLEOTIDE SEQUENCE [LARGE SCALE GENOMIC DNA]</scope>
    <source>
        <strain evidence="6">WasteWater2</strain>
    </source>
</reference>
<keyword evidence="3 4" id="KW-0539">Nucleus</keyword>
<dbReference type="OrthoDB" id="5418434at2759"/>
<keyword evidence="4" id="KW-0010">Activator</keyword>
<dbReference type="GO" id="GO:0006357">
    <property type="term" value="P:regulation of transcription by RNA polymerase II"/>
    <property type="evidence" value="ECO:0007669"/>
    <property type="project" value="InterPro"/>
</dbReference>
<organism evidence="6 7">
    <name type="scientific">Letharia columbiana</name>
    <dbReference type="NCBI Taxonomy" id="112416"/>
    <lineage>
        <taxon>Eukaryota</taxon>
        <taxon>Fungi</taxon>
        <taxon>Dikarya</taxon>
        <taxon>Ascomycota</taxon>
        <taxon>Pezizomycotina</taxon>
        <taxon>Lecanoromycetes</taxon>
        <taxon>OSLEUM clade</taxon>
        <taxon>Lecanoromycetidae</taxon>
        <taxon>Lecanorales</taxon>
        <taxon>Lecanorineae</taxon>
        <taxon>Parmeliaceae</taxon>
        <taxon>Letharia</taxon>
    </lineage>
</organism>
<dbReference type="InterPro" id="IPR019404">
    <property type="entry name" value="Mediator_Med11"/>
</dbReference>
<dbReference type="Proteomes" id="UP000578531">
    <property type="component" value="Unassembled WGS sequence"/>
</dbReference>
<name>A0A8H6G4L3_9LECA</name>
<evidence type="ECO:0000313" key="6">
    <source>
        <dbReference type="EMBL" id="KAF6240432.1"/>
    </source>
</evidence>
<evidence type="ECO:0000256" key="2">
    <source>
        <dbReference type="ARBA" id="ARBA00008186"/>
    </source>
</evidence>
<dbReference type="EMBL" id="JACCJC010000003">
    <property type="protein sequence ID" value="KAF6240432.1"/>
    <property type="molecule type" value="Genomic_DNA"/>
</dbReference>
<keyword evidence="4" id="KW-0804">Transcription</keyword>
<keyword evidence="7" id="KW-1185">Reference proteome</keyword>
<comment type="subcellular location">
    <subcellularLocation>
        <location evidence="1 4">Nucleus</location>
    </subcellularLocation>
</comment>
<dbReference type="Pfam" id="PF10280">
    <property type="entry name" value="Med11"/>
    <property type="match status" value="1"/>
</dbReference>
<dbReference type="GO" id="GO:0016592">
    <property type="term" value="C:mediator complex"/>
    <property type="evidence" value="ECO:0007669"/>
    <property type="project" value="InterPro"/>
</dbReference>
<gene>
    <name evidence="4" type="primary">MED11</name>
    <name evidence="6" type="ORF">HO173_001100</name>
</gene>
<evidence type="ECO:0000313" key="7">
    <source>
        <dbReference type="Proteomes" id="UP000578531"/>
    </source>
</evidence>
<dbReference type="AlphaFoldDB" id="A0A8H6G4L3"/>
<dbReference type="Gene3D" id="1.10.287.3490">
    <property type="match status" value="1"/>
</dbReference>
<evidence type="ECO:0000256" key="3">
    <source>
        <dbReference type="ARBA" id="ARBA00023242"/>
    </source>
</evidence>
<keyword evidence="4" id="KW-0805">Transcription regulation</keyword>
<evidence type="ECO:0000256" key="5">
    <source>
        <dbReference type="SAM" id="MobiDB-lite"/>
    </source>
</evidence>
<accession>A0A8H6G4L3</accession>
<evidence type="ECO:0000256" key="4">
    <source>
        <dbReference type="RuleBase" id="RU364147"/>
    </source>
</evidence>
<dbReference type="GO" id="GO:0003712">
    <property type="term" value="F:transcription coregulator activity"/>
    <property type="evidence" value="ECO:0007669"/>
    <property type="project" value="InterPro"/>
</dbReference>
<sequence length="194" mass="20864">MSPDHPPIFSASDRIKQLNNIDKDVAKLLQSAGLAVKALTKPMAIAPAESLSSRPVPIEQQRESFTAATSQYFTLLSLVDVNLRRQIYALEEAGVLPAEAVTKEPPTSMAVPLAAQANPPNASPPRTAGGNKGVITGGGLGNLDVGWLNSRNDNVGKEMKAELWEEAERFVSKLEERKSGSDRELDFLKGDGEK</sequence>
<proteinExistence type="inferred from homology"/>
<protein>
    <recommendedName>
        <fullName evidence="4">Mediator of RNA polymerase II transcription subunit 11</fullName>
    </recommendedName>
    <alternativeName>
        <fullName evidence="4">Mediator complex subunit 11</fullName>
    </alternativeName>
</protein>
<dbReference type="PANTHER" id="PTHR22890">
    <property type="entry name" value="MEDIATOR OF RNA POLYMERASE II TRANSCRIPTION SUBUNIT 11"/>
    <property type="match status" value="1"/>
</dbReference>